<keyword evidence="5 12" id="KW-0812">Transmembrane</keyword>
<dbReference type="InterPro" id="IPR044268">
    <property type="entry name" value="PIP_synthase_PgsA1"/>
</dbReference>
<feature type="binding site" evidence="12">
    <location>
        <position position="72"/>
    </location>
    <ligand>
        <name>a CDP-1,2-diacyl-sn-glycerol</name>
        <dbReference type="ChEBI" id="CHEBI:58332"/>
    </ligand>
</feature>
<keyword evidence="14" id="KW-1185">Reference proteome</keyword>
<evidence type="ECO:0000256" key="4">
    <source>
        <dbReference type="ARBA" id="ARBA00011738"/>
    </source>
</evidence>
<reference evidence="13 14" key="1">
    <citation type="submission" date="2018-03" db="EMBL/GenBank/DDBJ databases">
        <title>Genomic Encyclopedia of Archaeal and Bacterial Type Strains, Phase II (KMG-II): from individual species to whole genera.</title>
        <authorList>
            <person name="Goeker M."/>
        </authorList>
    </citation>
    <scope>NUCLEOTIDE SEQUENCE [LARGE SCALE GENOMIC DNA]</scope>
    <source>
        <strain evidence="13 14">DSM 45348</strain>
    </source>
</reference>
<dbReference type="NCBIfam" id="NF045883">
    <property type="entry name" value="PIPSynth"/>
    <property type="match status" value="1"/>
</dbReference>
<keyword evidence="12" id="KW-0444">Lipid biosynthesis</keyword>
<feature type="binding site" evidence="12">
    <location>
        <position position="94"/>
    </location>
    <ligand>
        <name>Mg(2+)</name>
        <dbReference type="ChEBI" id="CHEBI:18420"/>
        <label>2</label>
    </ligand>
</feature>
<dbReference type="GO" id="GO:0008654">
    <property type="term" value="P:phospholipid biosynthetic process"/>
    <property type="evidence" value="ECO:0007669"/>
    <property type="project" value="UniProtKB-UniRule"/>
</dbReference>
<dbReference type="AlphaFoldDB" id="A0A2T0S2D6"/>
<keyword evidence="12" id="KW-0460">Magnesium</keyword>
<dbReference type="InterPro" id="IPR000462">
    <property type="entry name" value="CDP-OH_P_trans"/>
</dbReference>
<dbReference type="Proteomes" id="UP000239209">
    <property type="component" value="Unassembled WGS sequence"/>
</dbReference>
<gene>
    <name evidence="13" type="ORF">CLV70_110161</name>
</gene>
<comment type="subcellular location">
    <subcellularLocation>
        <location evidence="12">Cell membrane</location>
        <topology evidence="12">Multi-pass membrane protein</topology>
    </subcellularLocation>
    <subcellularLocation>
        <location evidence="1">Endomembrane system</location>
        <topology evidence="1">Multi-pass membrane protein</topology>
    </subcellularLocation>
</comment>
<evidence type="ECO:0000256" key="2">
    <source>
        <dbReference type="ARBA" id="ARBA00004805"/>
    </source>
</evidence>
<dbReference type="InterPro" id="IPR043130">
    <property type="entry name" value="CDP-OH_PTrfase_TM_dom"/>
</dbReference>
<evidence type="ECO:0000256" key="8">
    <source>
        <dbReference type="ARBA" id="ARBA00023935"/>
    </source>
</evidence>
<keyword evidence="6 12" id="KW-1133">Transmembrane helix</keyword>
<evidence type="ECO:0000256" key="5">
    <source>
        <dbReference type="ARBA" id="ARBA00022692"/>
    </source>
</evidence>
<dbReference type="EMBL" id="PVZG01000010">
    <property type="protein sequence ID" value="PRY27574.1"/>
    <property type="molecule type" value="Genomic_DNA"/>
</dbReference>
<evidence type="ECO:0000313" key="14">
    <source>
        <dbReference type="Proteomes" id="UP000239209"/>
    </source>
</evidence>
<feature type="transmembrane region" description="Helical" evidence="12">
    <location>
        <begin position="29"/>
        <end position="48"/>
    </location>
</feature>
<feature type="binding site" evidence="12">
    <location>
        <begin position="32"/>
        <end position="35"/>
    </location>
    <ligand>
        <name>a CDP-1,2-diacyl-sn-glycerol</name>
        <dbReference type="ChEBI" id="CHEBI:58332"/>
    </ligand>
</feature>
<feature type="transmembrane region" description="Helical" evidence="12">
    <location>
        <begin position="116"/>
        <end position="134"/>
    </location>
</feature>
<dbReference type="GO" id="GO:0016780">
    <property type="term" value="F:phosphotransferase activity, for other substituted phosphate groups"/>
    <property type="evidence" value="ECO:0007669"/>
    <property type="project" value="UniProtKB-UniRule"/>
</dbReference>
<feature type="binding site" evidence="12">
    <location>
        <position position="90"/>
    </location>
    <ligand>
        <name>Mg(2+)</name>
        <dbReference type="ChEBI" id="CHEBI:18420"/>
        <label>2</label>
    </ligand>
</feature>
<keyword evidence="12" id="KW-1003">Cell membrane</keyword>
<proteinExistence type="inferred from homology"/>
<dbReference type="Pfam" id="PF01066">
    <property type="entry name" value="CDP-OH_P_transf"/>
    <property type="match status" value="1"/>
</dbReference>
<dbReference type="RefSeq" id="WP_245908377.1">
    <property type="nucleotide sequence ID" value="NZ_PVZG01000010.1"/>
</dbReference>
<accession>A0A2T0S2D6</accession>
<evidence type="ECO:0000256" key="9">
    <source>
        <dbReference type="ARBA" id="ARBA00024082"/>
    </source>
</evidence>
<feature type="binding site" evidence="12">
    <location>
        <position position="68"/>
    </location>
    <ligand>
        <name>Mg(2+)</name>
        <dbReference type="ChEBI" id="CHEBI:18420"/>
        <label>2</label>
    </ligand>
</feature>
<dbReference type="EC" id="2.7.8.-" evidence="12"/>
<dbReference type="GO" id="GO:0005886">
    <property type="term" value="C:plasma membrane"/>
    <property type="evidence" value="ECO:0007669"/>
    <property type="project" value="UniProtKB-SubCell"/>
</dbReference>
<feature type="binding site" evidence="12">
    <location>
        <position position="71"/>
    </location>
    <ligand>
        <name>Mg(2+)</name>
        <dbReference type="ChEBI" id="CHEBI:18420"/>
        <label>1</label>
    </ligand>
</feature>
<comment type="cofactor">
    <cofactor evidence="12">
        <name>Mg(2+)</name>
        <dbReference type="ChEBI" id="CHEBI:18420"/>
    </cofactor>
    <text evidence="12">Contains a di-nuclear catalytic Mg(2+) center.</text>
</comment>
<sequence>MAKIVSVPARAFVAYGVDPTARLLLRLGVTPNAVTVAGTVGVLIGAGFGARGMLFWGTVIVTLSALTDALDGTMARMRGPGGGHFGALLDSSMDRIADGAVFAAVVYYLATEDNPYGGVWAALLCLVGGQVVSYVKARAQSLGLNADVGIAERLERLLILGVGGLLGAAGLDWGLPAALWILAVLSVVTVFQRLIHAARSDRPDATPPAPVAPAGETP</sequence>
<evidence type="ECO:0000256" key="12">
    <source>
        <dbReference type="HAMAP-Rule" id="MF_02241"/>
    </source>
</evidence>
<keyword evidence="12" id="KW-0479">Metal-binding</keyword>
<feature type="binding site" evidence="12">
    <location>
        <position position="76"/>
    </location>
    <ligand>
        <name>a CDP-1,2-diacyl-sn-glycerol</name>
        <dbReference type="ChEBI" id="CHEBI:58332"/>
    </ligand>
</feature>
<dbReference type="UniPathway" id="UPA00220"/>
<comment type="catalytic activity">
    <reaction evidence="11 12">
        <text>a CDP-1,2-diacyl-sn-glycerol + 1D-myo-inositol 3-phosphate = a 1,2-diacyl-sn-glycero-3-phospho-(1D-myo-inositol-3-phosphate) + CMP + H(+)</text>
        <dbReference type="Rhea" id="RHEA:60504"/>
        <dbReference type="ChEBI" id="CHEBI:15378"/>
        <dbReference type="ChEBI" id="CHEBI:58088"/>
        <dbReference type="ChEBI" id="CHEBI:58332"/>
        <dbReference type="ChEBI" id="CHEBI:58401"/>
        <dbReference type="ChEBI" id="CHEBI:60377"/>
    </reaction>
</comment>
<evidence type="ECO:0000256" key="1">
    <source>
        <dbReference type="ARBA" id="ARBA00004127"/>
    </source>
</evidence>
<dbReference type="GO" id="GO:0000287">
    <property type="term" value="F:magnesium ion binding"/>
    <property type="evidence" value="ECO:0007669"/>
    <property type="project" value="UniProtKB-UniRule"/>
</dbReference>
<evidence type="ECO:0000256" key="6">
    <source>
        <dbReference type="ARBA" id="ARBA00022989"/>
    </source>
</evidence>
<comment type="caution">
    <text evidence="12">Lacks conserved residue(s) required for the propagation of feature annotation.</text>
</comment>
<dbReference type="HAMAP" id="MF_02241">
    <property type="entry name" value="PIP_synthase"/>
    <property type="match status" value="1"/>
</dbReference>
<comment type="function">
    <text evidence="12">Catalyzes the conjugation of the 1'-hydroxyl group of D-myo-inositol-3-phosphate (also named L-myo-inositol-1-phosphate) with a lipid tail of cytidine diphosphate diacylglycerol (CDP-DAG), forming phosphatidylinositol phosphate (PIP) and CMP. PIP is a precursor of phosphatidylinositol (PI) which is an essential lipid required for cell wall formation.</text>
</comment>
<name>A0A2T0S2D6_9ACTN</name>
<comment type="similarity">
    <text evidence="3 12">Belongs to the CDP-alcohol phosphatidyltransferase class-I family.</text>
</comment>
<keyword evidence="12" id="KW-1208">Phospholipid metabolism</keyword>
<keyword evidence="12 13" id="KW-0808">Transferase</keyword>
<feature type="binding site" evidence="12">
    <location>
        <position position="90"/>
    </location>
    <ligand>
        <name>Mg(2+)</name>
        <dbReference type="ChEBI" id="CHEBI:18420"/>
        <label>1</label>
    </ligand>
</feature>
<comment type="pathway">
    <text evidence="2 12">Phospholipid metabolism; phosphatidylinositol phosphate biosynthesis.</text>
</comment>
<evidence type="ECO:0000256" key="11">
    <source>
        <dbReference type="ARBA" id="ARBA00048865"/>
    </source>
</evidence>
<comment type="catalytic activity">
    <reaction evidence="8 12">
        <text>1,2-di-(9Z-octadecenoyl)-sn-glycero-3-cytidine-5'-diphosphate + 1D-myo-inositol 3-phosphate = 1,2-di-(9Z-octadecenoyl)-sn-glycero-3-phospho-(1D-myo-inositol-3-phosphate) + CMP + H(+)</text>
        <dbReference type="Rhea" id="RHEA:61216"/>
        <dbReference type="ChEBI" id="CHEBI:15378"/>
        <dbReference type="ChEBI" id="CHEBI:58401"/>
        <dbReference type="ChEBI" id="CHEBI:60377"/>
        <dbReference type="ChEBI" id="CHEBI:85356"/>
        <dbReference type="ChEBI" id="CHEBI:144472"/>
    </reaction>
</comment>
<dbReference type="GO" id="GO:0012505">
    <property type="term" value="C:endomembrane system"/>
    <property type="evidence" value="ECO:0007669"/>
    <property type="project" value="UniProtKB-SubCell"/>
</dbReference>
<keyword evidence="12" id="KW-0443">Lipid metabolism</keyword>
<comment type="subunit">
    <text evidence="4 12">Homodimer.</text>
</comment>
<feature type="transmembrane region" description="Helical" evidence="12">
    <location>
        <begin position="177"/>
        <end position="195"/>
    </location>
</feature>
<evidence type="ECO:0000256" key="10">
    <source>
        <dbReference type="ARBA" id="ARBA00033137"/>
    </source>
</evidence>
<organism evidence="13 14">
    <name type="scientific">Pseudosporangium ferrugineum</name>
    <dbReference type="NCBI Taxonomy" id="439699"/>
    <lineage>
        <taxon>Bacteria</taxon>
        <taxon>Bacillati</taxon>
        <taxon>Actinomycetota</taxon>
        <taxon>Actinomycetes</taxon>
        <taxon>Micromonosporales</taxon>
        <taxon>Micromonosporaceae</taxon>
        <taxon>Pseudosporangium</taxon>
    </lineage>
</organism>
<evidence type="ECO:0000313" key="13">
    <source>
        <dbReference type="EMBL" id="PRY27574.1"/>
    </source>
</evidence>
<keyword evidence="12" id="KW-0594">Phospholipid biosynthesis</keyword>
<feature type="binding site" evidence="12">
    <location>
        <position position="68"/>
    </location>
    <ligand>
        <name>Mg(2+)</name>
        <dbReference type="ChEBI" id="CHEBI:18420"/>
        <label>1</label>
    </ligand>
</feature>
<feature type="active site" description="Proton acceptor" evidence="12">
    <location>
        <position position="94"/>
    </location>
</feature>
<dbReference type="Gene3D" id="1.20.120.1760">
    <property type="match status" value="1"/>
</dbReference>
<evidence type="ECO:0000256" key="7">
    <source>
        <dbReference type="ARBA" id="ARBA00023136"/>
    </source>
</evidence>
<protein>
    <recommendedName>
        <fullName evidence="9 12">Phosphatidylinositol phosphate synthase</fullName>
        <shortName evidence="12">PIP synthase</shortName>
        <ecNumber evidence="12">2.7.8.-</ecNumber>
    </recommendedName>
    <alternativeName>
        <fullName evidence="10 12">CDP-diacylglycerol--D-myo-inositol-3-phosphate 3-phosphatidyltransferase</fullName>
    </alternativeName>
</protein>
<evidence type="ECO:0000256" key="3">
    <source>
        <dbReference type="ARBA" id="ARBA00010441"/>
    </source>
</evidence>
<keyword evidence="7 12" id="KW-0472">Membrane</keyword>
<comment type="caution">
    <text evidence="13">The sequence shown here is derived from an EMBL/GenBank/DDBJ whole genome shotgun (WGS) entry which is preliminary data.</text>
</comment>